<protein>
    <recommendedName>
        <fullName evidence="3">Arrestin_C domain-containing protein</fullName>
    </recommendedName>
</protein>
<dbReference type="AlphaFoldDB" id="A0AA85JWV8"/>
<evidence type="ECO:0000313" key="1">
    <source>
        <dbReference type="Proteomes" id="UP000050795"/>
    </source>
</evidence>
<dbReference type="Proteomes" id="UP000050795">
    <property type="component" value="Unassembled WGS sequence"/>
</dbReference>
<evidence type="ECO:0000313" key="2">
    <source>
        <dbReference type="WBParaSite" id="TREG1_56020.1"/>
    </source>
</evidence>
<accession>A0AA85JWV8</accession>
<organism evidence="1 2">
    <name type="scientific">Trichobilharzia regenti</name>
    <name type="common">Nasal bird schistosome</name>
    <dbReference type="NCBI Taxonomy" id="157069"/>
    <lineage>
        <taxon>Eukaryota</taxon>
        <taxon>Metazoa</taxon>
        <taxon>Spiralia</taxon>
        <taxon>Lophotrochozoa</taxon>
        <taxon>Platyhelminthes</taxon>
        <taxon>Trematoda</taxon>
        <taxon>Digenea</taxon>
        <taxon>Strigeidida</taxon>
        <taxon>Schistosomatoidea</taxon>
        <taxon>Schistosomatidae</taxon>
        <taxon>Trichobilharzia</taxon>
    </lineage>
</organism>
<reference evidence="2" key="2">
    <citation type="submission" date="2023-11" db="UniProtKB">
        <authorList>
            <consortium name="WormBaseParasite"/>
        </authorList>
    </citation>
    <scope>IDENTIFICATION</scope>
</reference>
<keyword evidence="1" id="KW-1185">Reference proteome</keyword>
<dbReference type="WBParaSite" id="TREG1_56020.1">
    <property type="protein sequence ID" value="TREG1_56020.1"/>
    <property type="gene ID" value="TREG1_56020"/>
</dbReference>
<proteinExistence type="predicted"/>
<name>A0AA85JWV8_TRIRE</name>
<sequence length="799" mass="89937">MLRNTEFSSGGQNGNENNTIKLFDFGLPPSARKAYGNLAEQSDRKAYSNINLSDTITDTEEDISSRGRPNSFYEYPVPKQNTKITRAGSFNCIDSVSYENDSGDWAPNNYRHFPRFKPTDNKGPESDEQITEMSSPINRTISPVAVASSTPKTNHKIPITMNLTNSSVATGHSYEVSVENHNNSSITQNGPYSPRTVTPTADTSAIIESPSMDRSDIHSYNNVRTIQAMPKNDKSYGQPRSNQVNAERYIKSSNILIVHEDEISDQSNIYPQFAQTLMNSYKGRSIEDSPMMNNKPKVKLIYAKPPKLRRDLMGNEPRQEVVPVTKMNTAPAYQSVPKDNNSFISKKVDLSDTPEQKYTTVSNQFGTLNDSLERVILRLFDSAVVPGGALRGVVYITAKNPLQLHTLAVTAEMITKTVSADEKQDMEKRIPISFTVLSDDKTVGRRRPLRKFTYQQPEFMQSPIKEANFSDPCFSPFIGPVMLEPGDHAIPFAFPLDSDAHPSILLRGKVGMSGEAEIVHRYFIYATMRLNRANEDNPLTISSNGLNFKVLSCGPLDHQLSNGDRVPAIMQTFTMENRQMLIQFDSVILQDSDDINIYLFTDDPTGLRYAEAYLLRIFHIPGLKVSDTKALYKLKKYPPNVFIDAHSEKVAFIENLPLPFTEMAETESARLLADSQHLPSQYRDFRLSCESLNSAEQSQRTLQQGTYKELPRAARRAGCHITMSIPLNSVPQSSLEALKITYYVRVLIHGKRKVMAYSLPISVVEQRAKDYKMRYLGDGNHLFDPEYLKLKRDSRCSVS</sequence>
<reference evidence="1" key="1">
    <citation type="submission" date="2022-06" db="EMBL/GenBank/DDBJ databases">
        <authorList>
            <person name="Berger JAMES D."/>
            <person name="Berger JAMES D."/>
        </authorList>
    </citation>
    <scope>NUCLEOTIDE SEQUENCE [LARGE SCALE GENOMIC DNA]</scope>
</reference>
<evidence type="ECO:0008006" key="3">
    <source>
        <dbReference type="Google" id="ProtNLM"/>
    </source>
</evidence>